<protein>
    <recommendedName>
        <fullName evidence="4">HNH endonuclease</fullName>
    </recommendedName>
</protein>
<evidence type="ECO:0008006" key="4">
    <source>
        <dbReference type="Google" id="ProtNLM"/>
    </source>
</evidence>
<dbReference type="RefSeq" id="WP_307410016.1">
    <property type="nucleotide sequence ID" value="NZ_JAUSTW010000005.1"/>
</dbReference>
<feature type="region of interest" description="Disordered" evidence="1">
    <location>
        <begin position="27"/>
        <end position="49"/>
    </location>
</feature>
<keyword evidence="3" id="KW-1185">Reference proteome</keyword>
<reference evidence="2 3" key="1">
    <citation type="submission" date="2023-07" db="EMBL/GenBank/DDBJ databases">
        <title>Genomic Encyclopedia of Type Strains, Phase IV (KMG-IV): sequencing the most valuable type-strain genomes for metagenomic binning, comparative biology and taxonomic classification.</title>
        <authorList>
            <person name="Goeker M."/>
        </authorList>
    </citation>
    <scope>NUCLEOTIDE SEQUENCE [LARGE SCALE GENOMIC DNA]</scope>
    <source>
        <strain evidence="2 3">DSM 27594</strain>
    </source>
</reference>
<dbReference type="Proteomes" id="UP001224122">
    <property type="component" value="Unassembled WGS sequence"/>
</dbReference>
<dbReference type="EMBL" id="JAUSTW010000005">
    <property type="protein sequence ID" value="MDQ0200320.1"/>
    <property type="molecule type" value="Genomic_DNA"/>
</dbReference>
<name>A0ABT9XXM3_9BACI</name>
<evidence type="ECO:0000256" key="1">
    <source>
        <dbReference type="SAM" id="MobiDB-lite"/>
    </source>
</evidence>
<sequence>MPSKPLKPCNKIGCSNLTKGRYCDEHKQQELQKGTVNRDKTRQYDKQRGSAASRGWGWLSVLKH</sequence>
<feature type="compositionally biased region" description="Basic and acidic residues" evidence="1">
    <location>
        <begin position="27"/>
        <end position="48"/>
    </location>
</feature>
<gene>
    <name evidence="2" type="ORF">J2S10_003503</name>
</gene>
<comment type="caution">
    <text evidence="2">The sequence shown here is derived from an EMBL/GenBank/DDBJ whole genome shotgun (WGS) entry which is preliminary data.</text>
</comment>
<evidence type="ECO:0000313" key="3">
    <source>
        <dbReference type="Proteomes" id="UP001224122"/>
    </source>
</evidence>
<evidence type="ECO:0000313" key="2">
    <source>
        <dbReference type="EMBL" id="MDQ0200320.1"/>
    </source>
</evidence>
<organism evidence="2 3">
    <name type="scientific">Neobacillus ginsengisoli</name>
    <dbReference type="NCBI Taxonomy" id="904295"/>
    <lineage>
        <taxon>Bacteria</taxon>
        <taxon>Bacillati</taxon>
        <taxon>Bacillota</taxon>
        <taxon>Bacilli</taxon>
        <taxon>Bacillales</taxon>
        <taxon>Bacillaceae</taxon>
        <taxon>Neobacillus</taxon>
    </lineage>
</organism>
<proteinExistence type="predicted"/>
<accession>A0ABT9XXM3</accession>